<dbReference type="Pfam" id="PF03279">
    <property type="entry name" value="Lip_A_acyltrans"/>
    <property type="match status" value="1"/>
</dbReference>
<keyword evidence="2" id="KW-1003">Cell membrane</keyword>
<feature type="transmembrane region" description="Helical" evidence="7">
    <location>
        <begin position="64"/>
        <end position="84"/>
    </location>
</feature>
<dbReference type="AlphaFoldDB" id="A0A2W6PN90"/>
<dbReference type="Proteomes" id="UP000249746">
    <property type="component" value="Unassembled WGS sequence"/>
</dbReference>
<dbReference type="GO" id="GO:0005886">
    <property type="term" value="C:plasma membrane"/>
    <property type="evidence" value="ECO:0007669"/>
    <property type="project" value="UniProtKB-SubCell"/>
</dbReference>
<evidence type="ECO:0000256" key="7">
    <source>
        <dbReference type="SAM" id="Phobius"/>
    </source>
</evidence>
<evidence type="ECO:0000256" key="6">
    <source>
        <dbReference type="ARBA" id="ARBA00023315"/>
    </source>
</evidence>
<keyword evidence="3" id="KW-0997">Cell inner membrane</keyword>
<gene>
    <name evidence="8" type="ORF">B6S12_05280</name>
</gene>
<dbReference type="InterPro" id="IPR004960">
    <property type="entry name" value="LipA_acyltrans"/>
</dbReference>
<dbReference type="PANTHER" id="PTHR30606:SF9">
    <property type="entry name" value="LIPID A BIOSYNTHESIS LAUROYLTRANSFERASE"/>
    <property type="match status" value="1"/>
</dbReference>
<evidence type="ECO:0000256" key="3">
    <source>
        <dbReference type="ARBA" id="ARBA00022519"/>
    </source>
</evidence>
<keyword evidence="7" id="KW-1133">Transmembrane helix</keyword>
<dbReference type="PANTHER" id="PTHR30606">
    <property type="entry name" value="LIPID A BIOSYNTHESIS LAUROYL ACYLTRANSFERASE"/>
    <property type="match status" value="1"/>
</dbReference>
<keyword evidence="4 8" id="KW-0808">Transferase</keyword>
<sequence>MLLFTFFNSLGYFFLYMPHFMRLGLAKGIAFILYKLDKKRKNDILANLEFAYCGNLPKKQKQEIIFTNYLNIVYNAIGFFMLGVSSKEQILKSSTLQNSHFIQEALDSKKPIIFVTAHFGNWEYATPIFTCHFNLPITAVARMTPYPLINEYLYKVRERFNIKILDKKGVAPSLIKALRNHEIIGIVSDQNTANKDGELVKFFNKNVRHTPIASMLARKFDGIILPCFVSYSSNYSKHLFTIYPPILPKNGEDSREEIHNLTQLQSDVLEKAIRENPKDWLWFHRKFKNQYEEIYRKKYE</sequence>
<comment type="caution">
    <text evidence="8">The sequence shown here is derived from an EMBL/GenBank/DDBJ whole genome shotgun (WGS) entry which is preliminary data.</text>
</comment>
<dbReference type="OrthoDB" id="9803456at2"/>
<evidence type="ECO:0000313" key="8">
    <source>
        <dbReference type="EMBL" id="PZT48173.1"/>
    </source>
</evidence>
<dbReference type="GO" id="GO:0016746">
    <property type="term" value="F:acyltransferase activity"/>
    <property type="evidence" value="ECO:0007669"/>
    <property type="project" value="UniProtKB-KW"/>
</dbReference>
<dbReference type="GO" id="GO:0009247">
    <property type="term" value="P:glycolipid biosynthetic process"/>
    <property type="evidence" value="ECO:0007669"/>
    <property type="project" value="UniProtKB-ARBA"/>
</dbReference>
<keyword evidence="7" id="KW-0812">Transmembrane</keyword>
<feature type="transmembrane region" description="Helical" evidence="7">
    <location>
        <begin position="12"/>
        <end position="34"/>
    </location>
</feature>
<evidence type="ECO:0000256" key="5">
    <source>
        <dbReference type="ARBA" id="ARBA00023136"/>
    </source>
</evidence>
<comment type="subcellular location">
    <subcellularLocation>
        <location evidence="1">Cell inner membrane</location>
    </subcellularLocation>
</comment>
<keyword evidence="9" id="KW-1185">Reference proteome</keyword>
<keyword evidence="6 8" id="KW-0012">Acyltransferase</keyword>
<dbReference type="CDD" id="cd07984">
    <property type="entry name" value="LPLAT_LABLAT-like"/>
    <property type="match status" value="1"/>
</dbReference>
<organism evidence="8 9">
    <name type="scientific">Helicobacter valdiviensis</name>
    <dbReference type="NCBI Taxonomy" id="1458358"/>
    <lineage>
        <taxon>Bacteria</taxon>
        <taxon>Pseudomonadati</taxon>
        <taxon>Campylobacterota</taxon>
        <taxon>Epsilonproteobacteria</taxon>
        <taxon>Campylobacterales</taxon>
        <taxon>Helicobacteraceae</taxon>
        <taxon>Helicobacter</taxon>
    </lineage>
</organism>
<dbReference type="NCBIfam" id="NF006270">
    <property type="entry name" value="PRK08419.1"/>
    <property type="match status" value="1"/>
</dbReference>
<evidence type="ECO:0000256" key="1">
    <source>
        <dbReference type="ARBA" id="ARBA00004533"/>
    </source>
</evidence>
<accession>A0A2W6PN90</accession>
<dbReference type="EMBL" id="NBIU01000012">
    <property type="protein sequence ID" value="PZT48173.1"/>
    <property type="molecule type" value="Genomic_DNA"/>
</dbReference>
<keyword evidence="5 7" id="KW-0472">Membrane</keyword>
<evidence type="ECO:0000313" key="9">
    <source>
        <dbReference type="Proteomes" id="UP000249746"/>
    </source>
</evidence>
<proteinExistence type="predicted"/>
<protein>
    <submittedName>
        <fullName evidence="8">Lipid A biosynthesis acyltransferase</fullName>
    </submittedName>
</protein>
<reference evidence="8 9" key="1">
    <citation type="submission" date="2017-03" db="EMBL/GenBank/DDBJ databases">
        <title>Genomic and clinical evidence uncovers the enterohepatic species Helicobacter valdiviensis as a potential human intestinal pathogen.</title>
        <authorList>
            <person name="Fresia P."/>
            <person name="Jara R."/>
            <person name="Sierra R."/>
            <person name="Ferres I."/>
            <person name="Greif G."/>
            <person name="Iraola G."/>
            <person name="Collado L."/>
        </authorList>
    </citation>
    <scope>NUCLEOTIDE SEQUENCE [LARGE SCALE GENOMIC DNA]</scope>
    <source>
        <strain evidence="8 9">WBE14</strain>
    </source>
</reference>
<evidence type="ECO:0000256" key="4">
    <source>
        <dbReference type="ARBA" id="ARBA00022679"/>
    </source>
</evidence>
<name>A0A2W6PN90_9HELI</name>
<evidence type="ECO:0000256" key="2">
    <source>
        <dbReference type="ARBA" id="ARBA00022475"/>
    </source>
</evidence>